<evidence type="ECO:0000259" key="2">
    <source>
        <dbReference type="Pfam" id="PF10180"/>
    </source>
</evidence>
<dbReference type="PANTHER" id="PTHR22306:SF2">
    <property type="entry name" value="CHROMOSOME 7 OPEN READING FRAME 50"/>
    <property type="match status" value="1"/>
</dbReference>
<feature type="region of interest" description="Disordered" evidence="1">
    <location>
        <begin position="269"/>
        <end position="295"/>
    </location>
</feature>
<feature type="non-terminal residue" evidence="3">
    <location>
        <position position="295"/>
    </location>
</feature>
<dbReference type="Proteomes" id="UP000283383">
    <property type="component" value="Unassembled WGS sequence"/>
</dbReference>
<feature type="compositionally biased region" description="Basic residues" evidence="1">
    <location>
        <begin position="67"/>
        <end position="76"/>
    </location>
</feature>
<comment type="caution">
    <text evidence="3">The sequence shown here is derived from an EMBL/GenBank/DDBJ whole genome shotgun (WGS) entry which is preliminary data.</text>
</comment>
<gene>
    <name evidence="3" type="ORF">GcM3_138017</name>
</gene>
<keyword evidence="4" id="KW-1185">Reference proteome</keyword>
<accession>A0A420I1B4</accession>
<evidence type="ECO:0000256" key="1">
    <source>
        <dbReference type="SAM" id="MobiDB-lite"/>
    </source>
</evidence>
<feature type="domain" description="WKF" evidence="2">
    <location>
        <begin position="103"/>
        <end position="163"/>
    </location>
</feature>
<dbReference type="AlphaFoldDB" id="A0A420I1B4"/>
<dbReference type="STRING" id="62708.A0A420I1B4"/>
<sequence>MVTSNVSAHVPAWRKIGLKLKTQQVSHSSETMKVVVEDKFLKRKAAVSNGDDYEETNNSSNSSMERKAKKVKRHKSGNSAEIPEKLESKVTSQNKTTTPLFLNYLREYHESRETWKFKKNHQTNLLQHVLDVKVVPSSHVHLVYAYIRGLKGQVRTRLRDKVLAVKVKDQEDGAAGFPSNMPNQEQRQKEYEAAIANYITTNSISDVRKSGHEEQFLLGSRDELIKDRIVKRIRAEMIINELASCSEPDENTQITEKHMNLVEKQPIGNLVQKNVRKRKQRTTNTRDESDSDSDS</sequence>
<evidence type="ECO:0000313" key="4">
    <source>
        <dbReference type="Proteomes" id="UP000283383"/>
    </source>
</evidence>
<organism evidence="3 4">
    <name type="scientific">Golovinomyces cichoracearum</name>
    <dbReference type="NCBI Taxonomy" id="62708"/>
    <lineage>
        <taxon>Eukaryota</taxon>
        <taxon>Fungi</taxon>
        <taxon>Dikarya</taxon>
        <taxon>Ascomycota</taxon>
        <taxon>Pezizomycotina</taxon>
        <taxon>Leotiomycetes</taxon>
        <taxon>Erysiphales</taxon>
        <taxon>Erysiphaceae</taxon>
        <taxon>Golovinomyces</taxon>
    </lineage>
</organism>
<dbReference type="EMBL" id="MCBQ01013900">
    <property type="protein sequence ID" value="RKF63499.1"/>
    <property type="molecule type" value="Genomic_DNA"/>
</dbReference>
<reference evidence="3 4" key="1">
    <citation type="journal article" date="2018" name="BMC Genomics">
        <title>Comparative genome analyses reveal sequence features reflecting distinct modes of host-adaptation between dicot and monocot powdery mildew.</title>
        <authorList>
            <person name="Wu Y."/>
            <person name="Ma X."/>
            <person name="Pan Z."/>
            <person name="Kale S.D."/>
            <person name="Song Y."/>
            <person name="King H."/>
            <person name="Zhang Q."/>
            <person name="Presley C."/>
            <person name="Deng X."/>
            <person name="Wei C.I."/>
            <person name="Xiao S."/>
        </authorList>
    </citation>
    <scope>NUCLEOTIDE SEQUENCE [LARGE SCALE GENOMIC DNA]</scope>
    <source>
        <strain evidence="3">UMSG3</strain>
    </source>
</reference>
<dbReference type="PANTHER" id="PTHR22306">
    <property type="entry name" value="CHROMOSOME 7 OPEN READING FRAME 50"/>
    <property type="match status" value="1"/>
</dbReference>
<protein>
    <recommendedName>
        <fullName evidence="2">WKF domain-containing protein</fullName>
    </recommendedName>
</protein>
<evidence type="ECO:0000313" key="3">
    <source>
        <dbReference type="EMBL" id="RKF63499.1"/>
    </source>
</evidence>
<proteinExistence type="predicted"/>
<dbReference type="InterPro" id="IPR019327">
    <property type="entry name" value="WKF"/>
</dbReference>
<dbReference type="Pfam" id="PF10180">
    <property type="entry name" value="WKF"/>
    <property type="match status" value="1"/>
</dbReference>
<feature type="region of interest" description="Disordered" evidence="1">
    <location>
        <begin position="49"/>
        <end position="93"/>
    </location>
</feature>
<name>A0A420I1B4_9PEZI</name>